<dbReference type="Proteomes" id="UP001328107">
    <property type="component" value="Unassembled WGS sequence"/>
</dbReference>
<comment type="caution">
    <text evidence="1">The sequence shown here is derived from an EMBL/GenBank/DDBJ whole genome shotgun (WGS) entry which is preliminary data.</text>
</comment>
<feature type="non-terminal residue" evidence="1">
    <location>
        <position position="1"/>
    </location>
</feature>
<feature type="non-terminal residue" evidence="1">
    <location>
        <position position="79"/>
    </location>
</feature>
<organism evidence="1 2">
    <name type="scientific">Pristionchus mayeri</name>
    <dbReference type="NCBI Taxonomy" id="1317129"/>
    <lineage>
        <taxon>Eukaryota</taxon>
        <taxon>Metazoa</taxon>
        <taxon>Ecdysozoa</taxon>
        <taxon>Nematoda</taxon>
        <taxon>Chromadorea</taxon>
        <taxon>Rhabditida</taxon>
        <taxon>Rhabditina</taxon>
        <taxon>Diplogasteromorpha</taxon>
        <taxon>Diplogasteroidea</taxon>
        <taxon>Neodiplogasteridae</taxon>
        <taxon>Pristionchus</taxon>
    </lineage>
</organism>
<protein>
    <submittedName>
        <fullName evidence="1">Uncharacterized protein</fullName>
    </submittedName>
</protein>
<gene>
    <name evidence="1" type="ORF">PMAYCL1PPCAC_08068</name>
</gene>
<reference evidence="2" key="1">
    <citation type="submission" date="2022-10" db="EMBL/GenBank/DDBJ databases">
        <title>Genome assembly of Pristionchus species.</title>
        <authorList>
            <person name="Yoshida K."/>
            <person name="Sommer R.J."/>
        </authorList>
    </citation>
    <scope>NUCLEOTIDE SEQUENCE [LARGE SCALE GENOMIC DNA]</scope>
    <source>
        <strain evidence="2">RS5460</strain>
    </source>
</reference>
<keyword evidence="2" id="KW-1185">Reference proteome</keyword>
<proteinExistence type="predicted"/>
<dbReference type="AlphaFoldDB" id="A0AAN4ZG25"/>
<accession>A0AAN4ZG25</accession>
<evidence type="ECO:0000313" key="2">
    <source>
        <dbReference type="Proteomes" id="UP001328107"/>
    </source>
</evidence>
<sequence>GYAMKKSTFDILVDTLEFYNIIELEDVFLTGIAAQNIVSFIIDEGIASFTYTDYSDCYEYGPVLSFLNTHNQIDSTKSN</sequence>
<name>A0AAN4ZG25_9BILA</name>
<dbReference type="EMBL" id="BTRK01000002">
    <property type="protein sequence ID" value="GMR37873.1"/>
    <property type="molecule type" value="Genomic_DNA"/>
</dbReference>
<evidence type="ECO:0000313" key="1">
    <source>
        <dbReference type="EMBL" id="GMR37873.1"/>
    </source>
</evidence>